<protein>
    <submittedName>
        <fullName evidence="2">Uncharacterized protein</fullName>
    </submittedName>
</protein>
<gene>
    <name evidence="2" type="ORF">GCM10023320_13600</name>
</gene>
<accession>A0ABP9NHC3</accession>
<keyword evidence="3" id="KW-1185">Reference proteome</keyword>
<evidence type="ECO:0000256" key="1">
    <source>
        <dbReference type="SAM" id="MobiDB-lite"/>
    </source>
</evidence>
<dbReference type="RefSeq" id="WP_345603936.1">
    <property type="nucleotide sequence ID" value="NZ_BAABJO010000004.1"/>
</dbReference>
<evidence type="ECO:0000313" key="3">
    <source>
        <dbReference type="Proteomes" id="UP001500804"/>
    </source>
</evidence>
<sequence>MLRTLFMDRTLLLGFSVAVTSAHSWGPIEPGAYHWTRNRLASRHDASAAIPAGFSSGGRPVLESGVGDAVQLVATGAGPGLDRDAARPGRTPAAATGR</sequence>
<evidence type="ECO:0000313" key="2">
    <source>
        <dbReference type="EMBL" id="GAA5115208.1"/>
    </source>
</evidence>
<reference evidence="3" key="1">
    <citation type="journal article" date="2019" name="Int. J. Syst. Evol. Microbiol.">
        <title>The Global Catalogue of Microorganisms (GCM) 10K type strain sequencing project: providing services to taxonomists for standard genome sequencing and annotation.</title>
        <authorList>
            <consortium name="The Broad Institute Genomics Platform"/>
            <consortium name="The Broad Institute Genome Sequencing Center for Infectious Disease"/>
            <person name="Wu L."/>
            <person name="Ma J."/>
        </authorList>
    </citation>
    <scope>NUCLEOTIDE SEQUENCE [LARGE SCALE GENOMIC DNA]</scope>
    <source>
        <strain evidence="3">JCM 18302</strain>
    </source>
</reference>
<dbReference type="EMBL" id="BAABJO010000004">
    <property type="protein sequence ID" value="GAA5115208.1"/>
    <property type="molecule type" value="Genomic_DNA"/>
</dbReference>
<feature type="region of interest" description="Disordered" evidence="1">
    <location>
        <begin position="76"/>
        <end position="98"/>
    </location>
</feature>
<feature type="compositionally biased region" description="Low complexity" evidence="1">
    <location>
        <begin position="88"/>
        <end position="98"/>
    </location>
</feature>
<organism evidence="2 3">
    <name type="scientific">Pseudonocardia adelaidensis</name>
    <dbReference type="NCBI Taxonomy" id="648754"/>
    <lineage>
        <taxon>Bacteria</taxon>
        <taxon>Bacillati</taxon>
        <taxon>Actinomycetota</taxon>
        <taxon>Actinomycetes</taxon>
        <taxon>Pseudonocardiales</taxon>
        <taxon>Pseudonocardiaceae</taxon>
        <taxon>Pseudonocardia</taxon>
    </lineage>
</organism>
<proteinExistence type="predicted"/>
<dbReference type="Proteomes" id="UP001500804">
    <property type="component" value="Unassembled WGS sequence"/>
</dbReference>
<comment type="caution">
    <text evidence="2">The sequence shown here is derived from an EMBL/GenBank/DDBJ whole genome shotgun (WGS) entry which is preliminary data.</text>
</comment>
<name>A0ABP9NHC3_9PSEU</name>